<dbReference type="EMBL" id="JAATEO010000027">
    <property type="protein sequence ID" value="NJP34691.1"/>
    <property type="molecule type" value="Genomic_DNA"/>
</dbReference>
<evidence type="ECO:0000313" key="4">
    <source>
        <dbReference type="Proteomes" id="UP000783871"/>
    </source>
</evidence>
<accession>A0ABX0Z9W8</accession>
<keyword evidence="2" id="KW-1133">Transmembrane helix</keyword>
<evidence type="ECO:0000256" key="2">
    <source>
        <dbReference type="SAM" id="Phobius"/>
    </source>
</evidence>
<dbReference type="RefSeq" id="WP_168003042.1">
    <property type="nucleotide sequence ID" value="NZ_JAATEO010000027.1"/>
</dbReference>
<organism evidence="3 4">
    <name type="scientific">Micromonospora thermarum</name>
    <dbReference type="NCBI Taxonomy" id="2720024"/>
    <lineage>
        <taxon>Bacteria</taxon>
        <taxon>Bacillati</taxon>
        <taxon>Actinomycetota</taxon>
        <taxon>Actinomycetes</taxon>
        <taxon>Micromonosporales</taxon>
        <taxon>Micromonosporaceae</taxon>
        <taxon>Micromonospora</taxon>
    </lineage>
</organism>
<proteinExistence type="predicted"/>
<feature type="transmembrane region" description="Helical" evidence="2">
    <location>
        <begin position="37"/>
        <end position="58"/>
    </location>
</feature>
<comment type="caution">
    <text evidence="3">The sequence shown here is derived from an EMBL/GenBank/DDBJ whole genome shotgun (WGS) entry which is preliminary data.</text>
</comment>
<feature type="transmembrane region" description="Helical" evidence="2">
    <location>
        <begin position="172"/>
        <end position="191"/>
    </location>
</feature>
<feature type="region of interest" description="Disordered" evidence="1">
    <location>
        <begin position="213"/>
        <end position="243"/>
    </location>
</feature>
<name>A0ABX0Z9W8_9ACTN</name>
<feature type="transmembrane region" description="Helical" evidence="2">
    <location>
        <begin position="143"/>
        <end position="166"/>
    </location>
</feature>
<reference evidence="3 4" key="1">
    <citation type="submission" date="2020-03" db="EMBL/GenBank/DDBJ databases">
        <title>WGS of actinomycetes isolated from Thailand.</title>
        <authorList>
            <person name="Thawai C."/>
        </authorList>
    </citation>
    <scope>NUCLEOTIDE SEQUENCE [LARGE SCALE GENOMIC DNA]</scope>
    <source>
        <strain evidence="3 4">HSS6-12</strain>
    </source>
</reference>
<gene>
    <name evidence="3" type="ORF">HCJ94_22595</name>
</gene>
<feature type="transmembrane region" description="Helical" evidence="2">
    <location>
        <begin position="64"/>
        <end position="85"/>
    </location>
</feature>
<evidence type="ECO:0000256" key="1">
    <source>
        <dbReference type="SAM" id="MobiDB-lite"/>
    </source>
</evidence>
<keyword evidence="2" id="KW-0472">Membrane</keyword>
<keyword evidence="4" id="KW-1185">Reference proteome</keyword>
<evidence type="ECO:0000313" key="3">
    <source>
        <dbReference type="EMBL" id="NJP34691.1"/>
    </source>
</evidence>
<feature type="compositionally biased region" description="Basic and acidic residues" evidence="1">
    <location>
        <begin position="223"/>
        <end position="236"/>
    </location>
</feature>
<protein>
    <submittedName>
        <fullName evidence="3">Uncharacterized protein</fullName>
    </submittedName>
</protein>
<keyword evidence="2" id="KW-0812">Transmembrane</keyword>
<sequence length="243" mass="25631">MSGTPDEPDVPLTVALAEYEHLRELSRAVQDQSAARFTFFLAVASTATAVSAGLVTTGTPAGRFGPVVLAGLGVLVLLLGISVFARQVELNDRGRRYAVAATVLRTYLARRAGDVAPYLMLPTLDDSGPFVPEPFRRHWFRDLVSQAGMIGLVNSVLAAFAAALVAAWTGPAWWGAMAAVVVLPASTALHLRVVRRRVARSAARVGAVLTSRPALAVQPPRTGRSDDREAGGDERAPSPATAP</sequence>
<dbReference type="Proteomes" id="UP000783871">
    <property type="component" value="Unassembled WGS sequence"/>
</dbReference>